<dbReference type="Proteomes" id="UP000198324">
    <property type="component" value="Unassembled WGS sequence"/>
</dbReference>
<dbReference type="RefSeq" id="WP_089274918.1">
    <property type="nucleotide sequence ID" value="NZ_FZOC01000006.1"/>
</dbReference>
<dbReference type="EMBL" id="FZOC01000006">
    <property type="protein sequence ID" value="SNS09624.1"/>
    <property type="molecule type" value="Genomic_DNA"/>
</dbReference>
<evidence type="ECO:0000313" key="2">
    <source>
        <dbReference type="Proteomes" id="UP000198324"/>
    </source>
</evidence>
<organism evidence="1 2">
    <name type="scientific">Humidesulfovibrio mexicanus</name>
    <dbReference type="NCBI Taxonomy" id="147047"/>
    <lineage>
        <taxon>Bacteria</taxon>
        <taxon>Pseudomonadati</taxon>
        <taxon>Thermodesulfobacteriota</taxon>
        <taxon>Desulfovibrionia</taxon>
        <taxon>Desulfovibrionales</taxon>
        <taxon>Desulfovibrionaceae</taxon>
        <taxon>Humidesulfovibrio</taxon>
    </lineage>
</organism>
<gene>
    <name evidence="1" type="ORF">SAMN04488503_2709</name>
</gene>
<keyword evidence="2" id="KW-1185">Reference proteome</keyword>
<dbReference type="OrthoDB" id="5470010at2"/>
<protein>
    <submittedName>
        <fullName evidence="1">Uncharacterized protein</fullName>
    </submittedName>
</protein>
<evidence type="ECO:0000313" key="1">
    <source>
        <dbReference type="EMBL" id="SNS09624.1"/>
    </source>
</evidence>
<reference evidence="1 2" key="1">
    <citation type="submission" date="2017-06" db="EMBL/GenBank/DDBJ databases">
        <authorList>
            <person name="Kim H.J."/>
            <person name="Triplett B.A."/>
        </authorList>
    </citation>
    <scope>NUCLEOTIDE SEQUENCE [LARGE SCALE GENOMIC DNA]</scope>
    <source>
        <strain evidence="1 2">DSM 13116</strain>
    </source>
</reference>
<name>A0A239BRG5_9BACT</name>
<proteinExistence type="predicted"/>
<dbReference type="AlphaFoldDB" id="A0A239BRG5"/>
<accession>A0A239BRG5</accession>
<sequence length="257" mass="28604">MQQKDLKERGVPQEEMDILEMPVEALAAYWLSIKKLLDAKRDKALLAAELENTGERYIRHLLDAALSGLDRDTLRGLARAKAATLLAEARRRFDMMRLGLMGVALGENPRLTFIRLSALMTPPALGEKRAFELAHGLMATVGEKDADLRVLLSADHKQKDDRLVVKLLFYALAARRNGRQSLHEHLPHLRPGPFADGLSLAADGFEAEFVSRHMLALRDQAMAGAGRKMRMAAEMCLAIKAGLSYDDVFRVARSFMA</sequence>